<dbReference type="CDD" id="cd07313">
    <property type="entry name" value="terB_like_2"/>
    <property type="match status" value="1"/>
</dbReference>
<dbReference type="RefSeq" id="WP_109719186.1">
    <property type="nucleotide sequence ID" value="NZ_QEQK01000003.1"/>
</dbReference>
<accession>A0A363UNS4</accession>
<gene>
    <name evidence="2" type="ORF">DEH80_04015</name>
</gene>
<dbReference type="AlphaFoldDB" id="A0A363UNS4"/>
<organism evidence="2 3">
    <name type="scientific">Abyssibacter profundi</name>
    <dbReference type="NCBI Taxonomy" id="2182787"/>
    <lineage>
        <taxon>Bacteria</taxon>
        <taxon>Pseudomonadati</taxon>
        <taxon>Pseudomonadota</taxon>
        <taxon>Gammaproteobacteria</taxon>
        <taxon>Chromatiales</taxon>
        <taxon>Oceanococcaceae</taxon>
        <taxon>Abyssibacter</taxon>
    </lineage>
</organism>
<dbReference type="InterPro" id="IPR029024">
    <property type="entry name" value="TerB-like"/>
</dbReference>
<dbReference type="Gene3D" id="1.10.3680.10">
    <property type="entry name" value="TerB-like"/>
    <property type="match status" value="1"/>
</dbReference>
<dbReference type="SUPFAM" id="SSF158682">
    <property type="entry name" value="TerB-like"/>
    <property type="match status" value="1"/>
</dbReference>
<dbReference type="Pfam" id="PF05099">
    <property type="entry name" value="TerB"/>
    <property type="match status" value="1"/>
</dbReference>
<keyword evidence="3" id="KW-1185">Reference proteome</keyword>
<dbReference type="OrthoDB" id="5294347at2"/>
<name>A0A363UNS4_9GAMM</name>
<evidence type="ECO:0000313" key="2">
    <source>
        <dbReference type="EMBL" id="PWN57106.1"/>
    </source>
</evidence>
<comment type="caution">
    <text evidence="2">The sequence shown here is derived from an EMBL/GenBank/DDBJ whole genome shotgun (WGS) entry which is preliminary data.</text>
</comment>
<evidence type="ECO:0000313" key="3">
    <source>
        <dbReference type="Proteomes" id="UP000251800"/>
    </source>
</evidence>
<evidence type="ECO:0000259" key="1">
    <source>
        <dbReference type="Pfam" id="PF05099"/>
    </source>
</evidence>
<feature type="domain" description="Co-chaperone DjlA N-terminal" evidence="1">
    <location>
        <begin position="30"/>
        <end position="145"/>
    </location>
</feature>
<protein>
    <recommendedName>
        <fullName evidence="1">Co-chaperone DjlA N-terminal domain-containing protein</fullName>
    </recommendedName>
</protein>
<sequence>MPSALKQLASKLFSTPAEQQDASADLDDVQLAAAVLMVEVARADFSEDAVERRAVEHELRSAFGLDSTQVKRLMDAATQRADEAISLHRFVATMNESLSYADKLDVLTQLWRVAYADGELDKHEEHLMRRFSDLLHIPHRDWIQRKLAVAPD</sequence>
<proteinExistence type="predicted"/>
<dbReference type="Proteomes" id="UP000251800">
    <property type="component" value="Unassembled WGS sequence"/>
</dbReference>
<dbReference type="EMBL" id="QEQK01000003">
    <property type="protein sequence ID" value="PWN57106.1"/>
    <property type="molecule type" value="Genomic_DNA"/>
</dbReference>
<reference evidence="2 3" key="1">
    <citation type="submission" date="2018-05" db="EMBL/GenBank/DDBJ databases">
        <title>Abyssibacter profundi OUC007T gen. nov., sp. nov, a marine bacterium isolated from seawater of the Mariana Trench.</title>
        <authorList>
            <person name="Zhou S."/>
        </authorList>
    </citation>
    <scope>NUCLEOTIDE SEQUENCE [LARGE SCALE GENOMIC DNA]</scope>
    <source>
        <strain evidence="2 3">OUC007</strain>
    </source>
</reference>
<dbReference type="InterPro" id="IPR007791">
    <property type="entry name" value="DjlA_N"/>
</dbReference>